<keyword evidence="10" id="KW-0413">Isomerase</keyword>
<feature type="domain" description="UvrD-like helicase C-terminal" evidence="18">
    <location>
        <begin position="397"/>
        <end position="701"/>
    </location>
</feature>
<evidence type="ECO:0000256" key="10">
    <source>
        <dbReference type="ARBA" id="ARBA00023235"/>
    </source>
</evidence>
<comment type="caution">
    <text evidence="14">Lacks conserved residue(s) required for the propagation of feature annotation.</text>
</comment>
<dbReference type="SUPFAM" id="SSF52980">
    <property type="entry name" value="Restriction endonuclease-like"/>
    <property type="match status" value="1"/>
</dbReference>
<evidence type="ECO:0000313" key="20">
    <source>
        <dbReference type="Proteomes" id="UP001155144"/>
    </source>
</evidence>
<evidence type="ECO:0000256" key="14">
    <source>
        <dbReference type="PROSITE-ProRule" id="PRU00560"/>
    </source>
</evidence>
<feature type="domain" description="UvrD-like helicase ATP-binding" evidence="17">
    <location>
        <begin position="1"/>
        <end position="385"/>
    </location>
</feature>
<dbReference type="InterPro" id="IPR038726">
    <property type="entry name" value="PDDEXK_AddAB-type"/>
</dbReference>
<keyword evidence="15" id="KW-0175">Coiled coil</keyword>
<evidence type="ECO:0000256" key="16">
    <source>
        <dbReference type="SAM" id="MobiDB-lite"/>
    </source>
</evidence>
<dbReference type="GO" id="GO:0000725">
    <property type="term" value="P:recombinational repair"/>
    <property type="evidence" value="ECO:0007669"/>
    <property type="project" value="TreeGrafter"/>
</dbReference>
<keyword evidence="4 14" id="KW-0378">Hydrolase</keyword>
<dbReference type="Proteomes" id="UP001155144">
    <property type="component" value="Unassembled WGS sequence"/>
</dbReference>
<dbReference type="InterPro" id="IPR011335">
    <property type="entry name" value="Restrct_endonuc-II-like"/>
</dbReference>
<feature type="compositionally biased region" description="Basic and acidic residues" evidence="16">
    <location>
        <begin position="833"/>
        <end position="848"/>
    </location>
</feature>
<dbReference type="GO" id="GO:0005829">
    <property type="term" value="C:cytosol"/>
    <property type="evidence" value="ECO:0007669"/>
    <property type="project" value="TreeGrafter"/>
</dbReference>
<evidence type="ECO:0000256" key="3">
    <source>
        <dbReference type="ARBA" id="ARBA00022763"/>
    </source>
</evidence>
<dbReference type="PROSITE" id="PS51217">
    <property type="entry name" value="UVRD_HELICASE_CTER"/>
    <property type="match status" value="1"/>
</dbReference>
<comment type="caution">
    <text evidence="19">The sequence shown here is derived from an EMBL/GenBank/DDBJ whole genome shotgun (WGS) entry which is preliminary data.</text>
</comment>
<evidence type="ECO:0000259" key="17">
    <source>
        <dbReference type="PROSITE" id="PS51198"/>
    </source>
</evidence>
<dbReference type="GO" id="GO:0005524">
    <property type="term" value="F:ATP binding"/>
    <property type="evidence" value="ECO:0007669"/>
    <property type="project" value="UniProtKB-UniRule"/>
</dbReference>
<dbReference type="SUPFAM" id="SSF52540">
    <property type="entry name" value="P-loop containing nucleoside triphosphate hydrolases"/>
    <property type="match status" value="1"/>
</dbReference>
<comment type="catalytic activity">
    <reaction evidence="13">
        <text>ATP + H2O = ADP + phosphate + H(+)</text>
        <dbReference type="Rhea" id="RHEA:13065"/>
        <dbReference type="ChEBI" id="CHEBI:15377"/>
        <dbReference type="ChEBI" id="CHEBI:15378"/>
        <dbReference type="ChEBI" id="CHEBI:30616"/>
        <dbReference type="ChEBI" id="CHEBI:43474"/>
        <dbReference type="ChEBI" id="CHEBI:456216"/>
        <dbReference type="EC" id="5.6.2.4"/>
    </reaction>
</comment>
<evidence type="ECO:0000313" key="19">
    <source>
        <dbReference type="EMBL" id="MCS4122668.1"/>
    </source>
</evidence>
<keyword evidence="7 14" id="KW-0067">ATP-binding</keyword>
<gene>
    <name evidence="19" type="ORF">GGP45_003035</name>
</gene>
<evidence type="ECO:0000256" key="7">
    <source>
        <dbReference type="ARBA" id="ARBA00022840"/>
    </source>
</evidence>
<evidence type="ECO:0000256" key="12">
    <source>
        <dbReference type="ARBA" id="ARBA00034808"/>
    </source>
</evidence>
<keyword evidence="6" id="KW-0269">Exonuclease</keyword>
<evidence type="ECO:0000259" key="18">
    <source>
        <dbReference type="PROSITE" id="PS51217"/>
    </source>
</evidence>
<dbReference type="AlphaFoldDB" id="A0A9X3A983"/>
<dbReference type="Pfam" id="PF13361">
    <property type="entry name" value="UvrD_C"/>
    <property type="match status" value="1"/>
</dbReference>
<keyword evidence="5 14" id="KW-0347">Helicase</keyword>
<evidence type="ECO:0000256" key="2">
    <source>
        <dbReference type="ARBA" id="ARBA00022741"/>
    </source>
</evidence>
<evidence type="ECO:0000256" key="11">
    <source>
        <dbReference type="ARBA" id="ARBA00034617"/>
    </source>
</evidence>
<comment type="catalytic activity">
    <reaction evidence="11">
        <text>Couples ATP hydrolysis with the unwinding of duplex DNA by translocating in the 3'-5' direction.</text>
        <dbReference type="EC" id="5.6.2.4"/>
    </reaction>
</comment>
<dbReference type="InterPro" id="IPR011604">
    <property type="entry name" value="PDDEXK-like_dom_sf"/>
</dbReference>
<dbReference type="PROSITE" id="PS51198">
    <property type="entry name" value="UVRD_HELICASE_ATP_BIND"/>
    <property type="match status" value="1"/>
</dbReference>
<dbReference type="Gene3D" id="3.40.50.300">
    <property type="entry name" value="P-loop containing nucleotide triphosphate hydrolases"/>
    <property type="match status" value="3"/>
</dbReference>
<dbReference type="Gene3D" id="3.90.320.10">
    <property type="match status" value="1"/>
</dbReference>
<dbReference type="InterPro" id="IPR000212">
    <property type="entry name" value="DNA_helicase_UvrD/REP"/>
</dbReference>
<dbReference type="InterPro" id="IPR027417">
    <property type="entry name" value="P-loop_NTPase"/>
</dbReference>
<dbReference type="Pfam" id="PF00580">
    <property type="entry name" value="UvrD-helicase"/>
    <property type="match status" value="1"/>
</dbReference>
<name>A0A9X3A983_9BACT</name>
<keyword evidence="3" id="KW-0227">DNA damage</keyword>
<dbReference type="CDD" id="cd17932">
    <property type="entry name" value="DEXQc_UvrD"/>
    <property type="match status" value="1"/>
</dbReference>
<accession>A0A9X3A983</accession>
<dbReference type="PANTHER" id="PTHR11070">
    <property type="entry name" value="UVRD / RECB / PCRA DNA HELICASE FAMILY MEMBER"/>
    <property type="match status" value="1"/>
</dbReference>
<evidence type="ECO:0000256" key="15">
    <source>
        <dbReference type="SAM" id="Coils"/>
    </source>
</evidence>
<feature type="region of interest" description="Disordered" evidence="16">
    <location>
        <begin position="816"/>
        <end position="875"/>
    </location>
</feature>
<evidence type="ECO:0000256" key="1">
    <source>
        <dbReference type="ARBA" id="ARBA00022722"/>
    </source>
</evidence>
<reference evidence="19" key="1">
    <citation type="submission" date="2022-08" db="EMBL/GenBank/DDBJ databases">
        <title>Genomic Encyclopedia of Type Strains, Phase V (KMG-V): Genome sequencing to study the core and pangenomes of soil and plant-associated prokaryotes.</title>
        <authorList>
            <person name="Whitman W."/>
        </authorList>
    </citation>
    <scope>NUCLEOTIDE SEQUENCE</scope>
    <source>
        <strain evidence="19">SP3026</strain>
    </source>
</reference>
<dbReference type="PANTHER" id="PTHR11070:SF67">
    <property type="entry name" value="DNA 3'-5' HELICASE"/>
    <property type="match status" value="1"/>
</dbReference>
<feature type="coiled-coil region" evidence="15">
    <location>
        <begin position="9"/>
        <end position="36"/>
    </location>
</feature>
<protein>
    <recommendedName>
        <fullName evidence="12">DNA 3'-5' helicase</fullName>
        <ecNumber evidence="12">5.6.2.4</ecNumber>
    </recommendedName>
</protein>
<organism evidence="19 20">
    <name type="scientific">Salinibacter ruber</name>
    <dbReference type="NCBI Taxonomy" id="146919"/>
    <lineage>
        <taxon>Bacteria</taxon>
        <taxon>Pseudomonadati</taxon>
        <taxon>Rhodothermota</taxon>
        <taxon>Rhodothermia</taxon>
        <taxon>Rhodothermales</taxon>
        <taxon>Salinibacteraceae</taxon>
        <taxon>Salinibacter</taxon>
    </lineage>
</organism>
<keyword evidence="8" id="KW-0238">DNA-binding</keyword>
<evidence type="ECO:0000256" key="8">
    <source>
        <dbReference type="ARBA" id="ARBA00023125"/>
    </source>
</evidence>
<keyword evidence="2 14" id="KW-0547">Nucleotide-binding</keyword>
<evidence type="ECO:0000256" key="5">
    <source>
        <dbReference type="ARBA" id="ARBA00022806"/>
    </source>
</evidence>
<proteinExistence type="predicted"/>
<dbReference type="GO" id="GO:0043138">
    <property type="term" value="F:3'-5' DNA helicase activity"/>
    <property type="evidence" value="ECO:0007669"/>
    <property type="project" value="UniProtKB-EC"/>
</dbReference>
<dbReference type="GO" id="GO:0004527">
    <property type="term" value="F:exonuclease activity"/>
    <property type="evidence" value="ECO:0007669"/>
    <property type="project" value="UniProtKB-KW"/>
</dbReference>
<keyword evidence="9" id="KW-0234">DNA repair</keyword>
<evidence type="ECO:0000256" key="9">
    <source>
        <dbReference type="ARBA" id="ARBA00023204"/>
    </source>
</evidence>
<evidence type="ECO:0000256" key="13">
    <source>
        <dbReference type="ARBA" id="ARBA00048988"/>
    </source>
</evidence>
<keyword evidence="1" id="KW-0540">Nuclease</keyword>
<evidence type="ECO:0000256" key="4">
    <source>
        <dbReference type="ARBA" id="ARBA00022801"/>
    </source>
</evidence>
<dbReference type="InterPro" id="IPR014017">
    <property type="entry name" value="DNA_helicase_UvrD-like_C"/>
</dbReference>
<dbReference type="EMBL" id="JANUBL010000008">
    <property type="protein sequence ID" value="MCS4122668.1"/>
    <property type="molecule type" value="Genomic_DNA"/>
</dbReference>
<dbReference type="InterPro" id="IPR014016">
    <property type="entry name" value="UvrD-like_ATP-bd"/>
</dbReference>
<dbReference type="Pfam" id="PF12705">
    <property type="entry name" value="PDDEXK_1"/>
    <property type="match status" value="1"/>
</dbReference>
<sequence>MSTRFFDELRQARDVLEEGTEERERVERALESVQSAFIGTIHSFCSRLLRERPLAAGLPPDFSAGLEDREERELRERAWQQHLQQMNEERPELIEQMTGYGIDPQGLTSFFHRLCSHPELTPYTEGAPETPPDLDPVLALAQERLEEWNQRRPDELTDGKDSAMKTFDKAERMLRYREMNTPAEKAEFLDLFADLNSEDRPVTQKCWKGETVDNSDWSKSLLEDLLPSFVEEHIQPPLREWEAFVHQAVVDFTEPAIETYRRLRQEDGLITFHDLLSHTRDLLRDNPEIREEIQERHPILLVDEFQDTDPLQAEILSFLASQDPSEDNWEACSPRDGSLFIVGDDKQSIYRFRRADKGVFEDFRERIDAEPNGRAVLLTKNFRSREPICEWCNDAFGSIFDQPKYQDIQADYVPFKPQRSSGPDGTALRRFSLESVDYNKGDLIAEQDATRIARFIRAARAGESEAEFHQDVDGAVFEDEVDFSDFLILTRQKKRLGIYAKTLAEYGIPYTVTGSEDLGDTDELKTVVDLMRCAMRPDDPVAAVAYLKGDLSGWSDEDLYRFERAGGRFDRMTDQVPEEVLGDLEEERASRCEKSFDRLRSAQKILHDTRPGVGVDQMAEELGLLAGAAHPDHHAEASFRAGAVLRIINYVQHLAAQGLGWGEVLEELDLVLDGEESIDGMTLETGSGGAVQVMNVHQAKGLEAPVVLLADPYTSGSSPKTKRHLRRDEEQIVAPVVEGEGYYETVTHAPVGWYEDTEQAFQKEEERHDEAQERRLLYVAVTRAERLLVVSTYPEKPEDGYWSSLYEHLDEADVPELEVPDEEPPAPSTRPAPDLDRVQDERDGRIDKQSQPNYRITPVTEGESGSAPLSEKDGYGSDFGDALHVLLEQHVRYRHDPPQYSLDDLQRVLESEGADGTEEEARRLQSMLERFQESWIWDELQEATEVHTEHEFAHVTAGAGEDERSPEDICRGTIDLLYRHEDAWTIIDFKSNRIGSEIEDVGSALEESHPYREQIRAYMTAWTDLSNGPVEKAGPWFADAGTFVTVDREGAET</sequence>
<dbReference type="GO" id="GO:0003677">
    <property type="term" value="F:DNA binding"/>
    <property type="evidence" value="ECO:0007669"/>
    <property type="project" value="UniProtKB-KW"/>
</dbReference>
<evidence type="ECO:0000256" key="6">
    <source>
        <dbReference type="ARBA" id="ARBA00022839"/>
    </source>
</evidence>
<dbReference type="Gene3D" id="1.10.3170.10">
    <property type="entry name" value="Recbcd, chain B, domain 2"/>
    <property type="match status" value="1"/>
</dbReference>
<dbReference type="EC" id="5.6.2.4" evidence="12"/>